<dbReference type="EMBL" id="CCYA01000065">
    <property type="protein sequence ID" value="CEH11818.1"/>
    <property type="molecule type" value="Genomic_DNA"/>
</dbReference>
<evidence type="ECO:0000313" key="11">
    <source>
        <dbReference type="EMBL" id="CEH11818.1"/>
    </source>
</evidence>
<dbReference type="GO" id="GO:0004516">
    <property type="term" value="F:nicotinate phosphoribosyltransferase activity"/>
    <property type="evidence" value="ECO:0007669"/>
    <property type="project" value="UniProtKB-UniRule"/>
</dbReference>
<dbReference type="STRING" id="401625.A0A0N7L8S7"/>
<dbReference type="Proteomes" id="UP000054845">
    <property type="component" value="Unassembled WGS sequence"/>
</dbReference>
<dbReference type="Gene3D" id="3.20.140.10">
    <property type="entry name" value="nicotinate phosphoribosyltransferase"/>
    <property type="match status" value="1"/>
</dbReference>
<sequence>MSEQSPSNGTQPWRPVCSILDTDLYKLTMQQAVDHHYPSKRVAYRFTNRSVAMKFTRNSVAVIQRCIDDLAGLSLTTEEKEWLERRCPYLQPHYIESLAAFRFKPKEQVTLTFVPEPSGDAKQEEQAEELGQIEMDIRGLWKDVILYEVPLMAIVSEVYFSTVDKRWSMRGQRFLAKSKAEQLVSAGIRYSEFGTRRRRSYLAHKVALQGLMEGSQAGAGALLGTSNVHFAQLYDLNPIGTVAHEWMMAVAALHGYEHANLRAMQLWDEVYSAPHFTPANPSEDLTIALTDTFSTRVFFSDLLSNEKGQEIARRWRGLRQDSGDPAQFVKRTKEVYDQLGVDSSKKVVIFSDGLDVARCLELAKTAQNHGVGCGFGIGTSITNDFARLEDQKDPEADDYDAAPTSSEHTLARSKALNMVIKLREIEGKPCVKISDDLTKNTGDPAEVAAVKRRFHLDVVQDAIEDA</sequence>
<evidence type="ECO:0000259" key="9">
    <source>
        <dbReference type="Pfam" id="PF04095"/>
    </source>
</evidence>
<dbReference type="GO" id="GO:0034355">
    <property type="term" value="P:NAD+ biosynthetic process via the salvage pathway"/>
    <property type="evidence" value="ECO:0007669"/>
    <property type="project" value="TreeGrafter"/>
</dbReference>
<comment type="catalytic activity">
    <reaction evidence="7 8">
        <text>5-phospho-alpha-D-ribose 1-diphosphate + nicotinate + ATP + H2O = nicotinate beta-D-ribonucleotide + ADP + phosphate + diphosphate</text>
        <dbReference type="Rhea" id="RHEA:36163"/>
        <dbReference type="ChEBI" id="CHEBI:15377"/>
        <dbReference type="ChEBI" id="CHEBI:30616"/>
        <dbReference type="ChEBI" id="CHEBI:32544"/>
        <dbReference type="ChEBI" id="CHEBI:33019"/>
        <dbReference type="ChEBI" id="CHEBI:43474"/>
        <dbReference type="ChEBI" id="CHEBI:57502"/>
        <dbReference type="ChEBI" id="CHEBI:58017"/>
        <dbReference type="ChEBI" id="CHEBI:456216"/>
        <dbReference type="EC" id="6.3.4.21"/>
    </reaction>
</comment>
<dbReference type="OrthoDB" id="193380at2759"/>
<dbReference type="AlphaFoldDB" id="A0A0N7L8S7"/>
<dbReference type="PANTHER" id="PTHR11098:SF1">
    <property type="entry name" value="NICOTINATE PHOSPHORIBOSYLTRANSFERASE"/>
    <property type="match status" value="1"/>
</dbReference>
<dbReference type="PANTHER" id="PTHR11098">
    <property type="entry name" value="NICOTINATE PHOSPHORIBOSYLTRANSFERASE"/>
    <property type="match status" value="1"/>
</dbReference>
<dbReference type="InterPro" id="IPR040727">
    <property type="entry name" value="NAPRTase_N"/>
</dbReference>
<dbReference type="PIRSF" id="PIRSF000484">
    <property type="entry name" value="NAPRT"/>
    <property type="match status" value="1"/>
</dbReference>
<dbReference type="UniPathway" id="UPA00253">
    <property type="reaction ID" value="UER00457"/>
</dbReference>
<evidence type="ECO:0000256" key="2">
    <source>
        <dbReference type="ARBA" id="ARBA00010897"/>
    </source>
</evidence>
<evidence type="ECO:0000256" key="7">
    <source>
        <dbReference type="ARBA" id="ARBA00048668"/>
    </source>
</evidence>
<accession>A0A0N7L8S7</accession>
<comment type="function">
    <text evidence="8">Catalyzes the synthesis of beta-nicotinate D-ribonucleotide from nicotinate and 5-phospho-D-ribose 1-phosphate at the expense of ATP.</text>
</comment>
<evidence type="ECO:0000256" key="8">
    <source>
        <dbReference type="RuleBase" id="RU003838"/>
    </source>
</evidence>
<evidence type="ECO:0000259" key="10">
    <source>
        <dbReference type="Pfam" id="PF17767"/>
    </source>
</evidence>
<dbReference type="EC" id="6.3.4.21" evidence="3 8"/>
<dbReference type="InterPro" id="IPR006406">
    <property type="entry name" value="Nic_PRibTrfase"/>
</dbReference>
<keyword evidence="12" id="KW-1185">Reference proteome</keyword>
<feature type="domain" description="Nicotinate/nicotinamide phosphoribosyltransferase" evidence="9">
    <location>
        <begin position="411"/>
        <end position="456"/>
    </location>
</feature>
<proteinExistence type="inferred from homology"/>
<keyword evidence="6 8" id="KW-0662">Pyridine nucleotide biosynthesis</keyword>
<organism evidence="11 12">
    <name type="scientific">Ceraceosorus bombacis</name>
    <dbReference type="NCBI Taxonomy" id="401625"/>
    <lineage>
        <taxon>Eukaryota</taxon>
        <taxon>Fungi</taxon>
        <taxon>Dikarya</taxon>
        <taxon>Basidiomycota</taxon>
        <taxon>Ustilaginomycotina</taxon>
        <taxon>Exobasidiomycetes</taxon>
        <taxon>Ceraceosorales</taxon>
        <taxon>Ceraceosoraceae</taxon>
        <taxon>Ceraceosorus</taxon>
    </lineage>
</organism>
<comment type="similarity">
    <text evidence="2 8">Belongs to the NAPRTase family.</text>
</comment>
<dbReference type="InterPro" id="IPR007229">
    <property type="entry name" value="Nic_PRibTrfase-Fam"/>
</dbReference>
<name>A0A0N7L8S7_9BASI</name>
<dbReference type="NCBIfam" id="TIGR01514">
    <property type="entry name" value="NAPRTase"/>
    <property type="match status" value="1"/>
</dbReference>
<evidence type="ECO:0000313" key="12">
    <source>
        <dbReference type="Proteomes" id="UP000054845"/>
    </source>
</evidence>
<evidence type="ECO:0000256" key="3">
    <source>
        <dbReference type="ARBA" id="ARBA00013236"/>
    </source>
</evidence>
<keyword evidence="4" id="KW-0597">Phosphoprotein</keyword>
<evidence type="ECO:0000256" key="1">
    <source>
        <dbReference type="ARBA" id="ARBA00004952"/>
    </source>
</evidence>
<dbReference type="GO" id="GO:0016757">
    <property type="term" value="F:glycosyltransferase activity"/>
    <property type="evidence" value="ECO:0007669"/>
    <property type="project" value="UniProtKB-KW"/>
</dbReference>
<dbReference type="SUPFAM" id="SSF51690">
    <property type="entry name" value="Nicotinate/Quinolinate PRTase C-terminal domain-like"/>
    <property type="match status" value="1"/>
</dbReference>
<dbReference type="InterPro" id="IPR036068">
    <property type="entry name" value="Nicotinate_pribotase-like_C"/>
</dbReference>
<dbReference type="GO" id="GO:0005829">
    <property type="term" value="C:cytosol"/>
    <property type="evidence" value="ECO:0007669"/>
    <property type="project" value="TreeGrafter"/>
</dbReference>
<dbReference type="SUPFAM" id="SSF54675">
    <property type="entry name" value="Nicotinate/Quinolinate PRTase N-terminal domain-like"/>
    <property type="match status" value="1"/>
</dbReference>
<comment type="pathway">
    <text evidence="1 8">Cofactor biosynthesis; NAD(+) biosynthesis; nicotinate D-ribonucleotide from nicotinate: step 1/1.</text>
</comment>
<protein>
    <recommendedName>
        <fullName evidence="3 8">Nicotinate phosphoribosyltransferase</fullName>
        <ecNumber evidence="3 8">6.3.4.21</ecNumber>
    </recommendedName>
</protein>
<reference evidence="11 12" key="1">
    <citation type="submission" date="2014-09" db="EMBL/GenBank/DDBJ databases">
        <authorList>
            <person name="Magalhaes I.L.F."/>
            <person name="Oliveira U."/>
            <person name="Santos F.R."/>
            <person name="Vidigal T.H.D.A."/>
            <person name="Brescovit A.D."/>
            <person name="Santos A.J."/>
        </authorList>
    </citation>
    <scope>NUCLEOTIDE SEQUENCE [LARGE SCALE GENOMIC DNA]</scope>
</reference>
<evidence type="ECO:0000256" key="6">
    <source>
        <dbReference type="ARBA" id="ARBA00022642"/>
    </source>
</evidence>
<keyword evidence="5 8" id="KW-0436">Ligase</keyword>
<keyword evidence="11" id="KW-0808">Transferase</keyword>
<dbReference type="Pfam" id="PF04095">
    <property type="entry name" value="NAPRTase"/>
    <property type="match status" value="2"/>
</dbReference>
<dbReference type="InterPro" id="IPR041525">
    <property type="entry name" value="N/Namide_PRibTrfase"/>
</dbReference>
<keyword evidence="11" id="KW-0328">Glycosyltransferase</keyword>
<comment type="PTM">
    <text evidence="8">Transiently phosphorylated on a His residue during the reaction cycle. Phosphorylation strongly increases the affinity for substrates and increases the rate of nicotinate D-ribonucleotide production. Dephosphorylation regenerates the low-affinity form of the enzyme, leading to product release.</text>
</comment>
<feature type="domain" description="Nicotinate phosphoribosyltransferase N-terminal" evidence="10">
    <location>
        <begin position="20"/>
        <end position="156"/>
    </location>
</feature>
<feature type="domain" description="Nicotinate/nicotinamide phosphoribosyltransferase" evidence="9">
    <location>
        <begin position="189"/>
        <end position="387"/>
    </location>
</feature>
<evidence type="ECO:0000256" key="5">
    <source>
        <dbReference type="ARBA" id="ARBA00022598"/>
    </source>
</evidence>
<evidence type="ECO:0000256" key="4">
    <source>
        <dbReference type="ARBA" id="ARBA00022553"/>
    </source>
</evidence>
<dbReference type="Pfam" id="PF17767">
    <property type="entry name" value="NAPRTase_N"/>
    <property type="match status" value="1"/>
</dbReference>